<name>A0A6N8FZ27_9CHRO</name>
<dbReference type="AlphaFoldDB" id="A0A6N8FZ27"/>
<evidence type="ECO:0000313" key="2">
    <source>
        <dbReference type="Proteomes" id="UP000441797"/>
    </source>
</evidence>
<reference evidence="1 2" key="1">
    <citation type="journal article" date="2019" name="Front. Microbiol.">
        <title>Genomic Features for Desiccation Tolerance and Sugar Biosynthesis in the Extremophile Gloeocapsopsis sp. UTEX B3054.</title>
        <authorList>
            <person name="Urrejola C."/>
            <person name="Alcorta J."/>
            <person name="Salas L."/>
            <person name="Vasquez M."/>
            <person name="Polz M.F."/>
            <person name="Vicuna R."/>
            <person name="Diez B."/>
        </authorList>
    </citation>
    <scope>NUCLEOTIDE SEQUENCE [LARGE SCALE GENOMIC DNA]</scope>
    <source>
        <strain evidence="1 2">1H9</strain>
    </source>
</reference>
<dbReference type="EMBL" id="NAPY01000032">
    <property type="protein sequence ID" value="MUL38109.1"/>
    <property type="molecule type" value="Genomic_DNA"/>
</dbReference>
<comment type="caution">
    <text evidence="1">The sequence shown here is derived from an EMBL/GenBank/DDBJ whole genome shotgun (WGS) entry which is preliminary data.</text>
</comment>
<dbReference type="RefSeq" id="WP_105219229.1">
    <property type="nucleotide sequence ID" value="NZ_CAWNSU010000031.1"/>
</dbReference>
<dbReference type="Proteomes" id="UP000441797">
    <property type="component" value="Unassembled WGS sequence"/>
</dbReference>
<evidence type="ECO:0000313" key="1">
    <source>
        <dbReference type="EMBL" id="MUL38109.1"/>
    </source>
</evidence>
<keyword evidence="2" id="KW-1185">Reference proteome</keyword>
<proteinExistence type="predicted"/>
<dbReference type="Pfam" id="PF07388">
    <property type="entry name" value="A-2_8-polyST"/>
    <property type="match status" value="1"/>
</dbReference>
<protein>
    <submittedName>
        <fullName evidence="1">Uncharacterized protein</fullName>
    </submittedName>
</protein>
<dbReference type="OrthoDB" id="417684at2"/>
<sequence length="408" mass="46983">MSQTKTIKRLVACFGSIQLVTALSVLSYRVKEQQELNYSYEDYLVITPLFAPQGQNEEFSAFIEKMANSIYSWKKIVYLSLEQTKFLTDQTNSSSLAEVAKLVHDLVGVESPDEIYLARTWNPENQLLMNVYESAEKICYGDGIGIYFSHVAFLPQNASQEAVSLSSLYQNFKKQIKGVLPKKKKFCKQEFDIGYFSLPYAFGEVPPMETVVLDRSVYLRTFQTLRKGLNDLIDADYIKNLKANLQNHSVSILLSSNFSEAHRMPIEKEVKAYREFLLKKGIPPNSILLIKPHPRDSKQKILQLQSELNDLYAKVILLNEDFLFYLPFEVLFMELFLKFDLTQSQTPRIFTFSSACLTLEFLFDAECVVGFGRDIVEKYFYTEHIEGRIKHEVDLQSTISEVRDLIAV</sequence>
<dbReference type="InterPro" id="IPR010866">
    <property type="entry name" value="A-2_8-polyST"/>
</dbReference>
<gene>
    <name evidence="1" type="ORF">BWI75_17680</name>
</gene>
<organism evidence="1 2">
    <name type="scientific">Gloeocapsopsis dulcis AAB1 = 1H9</name>
    <dbReference type="NCBI Taxonomy" id="1433147"/>
    <lineage>
        <taxon>Bacteria</taxon>
        <taxon>Bacillati</taxon>
        <taxon>Cyanobacteriota</taxon>
        <taxon>Cyanophyceae</taxon>
        <taxon>Oscillatoriophycideae</taxon>
        <taxon>Chroococcales</taxon>
        <taxon>Chroococcaceae</taxon>
        <taxon>Gloeocapsopsis</taxon>
        <taxon>Gloeocapsopsis dulcis</taxon>
    </lineage>
</organism>
<accession>A0A6N8FZ27</accession>